<dbReference type="InterPro" id="IPR018146">
    <property type="entry name" value="Glyoxalase_1_CS"/>
</dbReference>
<evidence type="ECO:0000259" key="2">
    <source>
        <dbReference type="PROSITE" id="PS51819"/>
    </source>
</evidence>
<reference evidence="3" key="1">
    <citation type="submission" date="2020-10" db="EMBL/GenBank/DDBJ databases">
        <authorList>
            <person name="Gilroy R."/>
        </authorList>
    </citation>
    <scope>NUCLEOTIDE SEQUENCE</scope>
    <source>
        <strain evidence="3">ChiBcec2-4451</strain>
    </source>
</reference>
<dbReference type="InterPro" id="IPR037523">
    <property type="entry name" value="VOC_core"/>
</dbReference>
<dbReference type="PROSITE" id="PS00934">
    <property type="entry name" value="GLYOXALASE_I_1"/>
    <property type="match status" value="1"/>
</dbReference>
<dbReference type="InterPro" id="IPR004360">
    <property type="entry name" value="Glyas_Fos-R_dOase_dom"/>
</dbReference>
<reference evidence="3" key="2">
    <citation type="journal article" date="2021" name="PeerJ">
        <title>Extensive microbial diversity within the chicken gut microbiome revealed by metagenomics and culture.</title>
        <authorList>
            <person name="Gilroy R."/>
            <person name="Ravi A."/>
            <person name="Getino M."/>
            <person name="Pursley I."/>
            <person name="Horton D.L."/>
            <person name="Alikhan N.F."/>
            <person name="Baker D."/>
            <person name="Gharbi K."/>
            <person name="Hall N."/>
            <person name="Watson M."/>
            <person name="Adriaenssens E.M."/>
            <person name="Foster-Nyarko E."/>
            <person name="Jarju S."/>
            <person name="Secka A."/>
            <person name="Antonio M."/>
            <person name="Oren A."/>
            <person name="Chaudhuri R.R."/>
            <person name="La Ragione R."/>
            <person name="Hildebrand F."/>
            <person name="Pallen M.J."/>
        </authorList>
    </citation>
    <scope>NUCLEOTIDE SEQUENCE</scope>
    <source>
        <strain evidence="3">ChiBcec2-4451</strain>
    </source>
</reference>
<organism evidence="3 4">
    <name type="scientific">Candidatus Pullilachnospira stercoravium</name>
    <dbReference type="NCBI Taxonomy" id="2840913"/>
    <lineage>
        <taxon>Bacteria</taxon>
        <taxon>Bacillati</taxon>
        <taxon>Bacillota</taxon>
        <taxon>Clostridia</taxon>
        <taxon>Lachnospirales</taxon>
        <taxon>Lachnospiraceae</taxon>
        <taxon>Lachnospiraceae incertae sedis</taxon>
        <taxon>Candidatus Pullilachnospira</taxon>
    </lineage>
</organism>
<dbReference type="Proteomes" id="UP000886723">
    <property type="component" value="Unassembled WGS sequence"/>
</dbReference>
<comment type="caution">
    <text evidence="3">The sequence shown here is derived from an EMBL/GenBank/DDBJ whole genome shotgun (WGS) entry which is preliminary data.</text>
</comment>
<dbReference type="Gene3D" id="3.10.180.10">
    <property type="entry name" value="2,3-Dihydroxybiphenyl 1,2-Dioxygenase, domain 1"/>
    <property type="match status" value="1"/>
</dbReference>
<dbReference type="Pfam" id="PF13328">
    <property type="entry name" value="HD_4"/>
    <property type="match status" value="1"/>
</dbReference>
<sequence length="276" mass="31861">MTEEESRLYEKAVRLAASAHKGQVDKGGTDYIRHPLAVASMLEDGRDRIAAVLHDVVEDTKVTLEELAREFPPDIVEAVRLLTRQPGPDFTYRGYLEEIRKNPMARRVKMADLAHNMDLGRISHPGPEDYARRERYRKSMIFLRQDKEKTMELQAIHHVAVIVSDYRKSRHFYVDLLGFEVIRENFRKERGDYKLDLKLGDCELEIFGIPDSPPRPSYPEACGLRHLAFRVENIEETIAWLNGLGIATEPVRTDEFTGKKMTFFKDPDGLPLELHE</sequence>
<dbReference type="InterPro" id="IPR051332">
    <property type="entry name" value="Fosfomycin_Res_Enzymes"/>
</dbReference>
<dbReference type="SUPFAM" id="SSF109604">
    <property type="entry name" value="HD-domain/PDEase-like"/>
    <property type="match status" value="1"/>
</dbReference>
<feature type="domain" description="VOC" evidence="2">
    <location>
        <begin position="155"/>
        <end position="276"/>
    </location>
</feature>
<dbReference type="EMBL" id="DVON01000293">
    <property type="protein sequence ID" value="HIV14283.1"/>
    <property type="molecule type" value="Genomic_DNA"/>
</dbReference>
<dbReference type="CDD" id="cd08352">
    <property type="entry name" value="VOC_Bs_YwkD_like"/>
    <property type="match status" value="1"/>
</dbReference>
<dbReference type="Gene3D" id="1.10.3210.10">
    <property type="entry name" value="Hypothetical protein af1432"/>
    <property type="match status" value="1"/>
</dbReference>
<dbReference type="PROSITE" id="PS51819">
    <property type="entry name" value="VOC"/>
    <property type="match status" value="1"/>
</dbReference>
<proteinExistence type="predicted"/>
<protein>
    <submittedName>
        <fullName evidence="3">VOC family protein</fullName>
    </submittedName>
</protein>
<evidence type="ECO:0000313" key="3">
    <source>
        <dbReference type="EMBL" id="HIV14283.1"/>
    </source>
</evidence>
<keyword evidence="1" id="KW-0479">Metal-binding</keyword>
<dbReference type="AlphaFoldDB" id="A0A9D1NXT2"/>
<dbReference type="SUPFAM" id="SSF54593">
    <property type="entry name" value="Glyoxalase/Bleomycin resistance protein/Dihydroxybiphenyl dioxygenase"/>
    <property type="match status" value="1"/>
</dbReference>
<dbReference type="InterPro" id="IPR029068">
    <property type="entry name" value="Glyas_Bleomycin-R_OHBP_Dase"/>
</dbReference>
<dbReference type="PANTHER" id="PTHR36113">
    <property type="entry name" value="LYASE, PUTATIVE-RELATED-RELATED"/>
    <property type="match status" value="1"/>
</dbReference>
<gene>
    <name evidence="3" type="ORF">IAA63_14265</name>
</gene>
<dbReference type="PANTHER" id="PTHR36113:SF6">
    <property type="entry name" value="FOSFOMYCIN RESISTANCE PROTEIN FOSX"/>
    <property type="match status" value="1"/>
</dbReference>
<accession>A0A9D1NXT2</accession>
<name>A0A9D1NXT2_9FIRM</name>
<evidence type="ECO:0000313" key="4">
    <source>
        <dbReference type="Proteomes" id="UP000886723"/>
    </source>
</evidence>
<dbReference type="GO" id="GO:0046872">
    <property type="term" value="F:metal ion binding"/>
    <property type="evidence" value="ECO:0007669"/>
    <property type="project" value="UniProtKB-KW"/>
</dbReference>
<dbReference type="Pfam" id="PF00903">
    <property type="entry name" value="Glyoxalase"/>
    <property type="match status" value="1"/>
</dbReference>
<dbReference type="GO" id="GO:0004462">
    <property type="term" value="F:lactoylglutathione lyase activity"/>
    <property type="evidence" value="ECO:0007669"/>
    <property type="project" value="InterPro"/>
</dbReference>
<dbReference type="InterPro" id="IPR037478">
    <property type="entry name" value="YwkD-like_dom"/>
</dbReference>
<evidence type="ECO:0000256" key="1">
    <source>
        <dbReference type="ARBA" id="ARBA00022723"/>
    </source>
</evidence>